<feature type="domain" description="AB hydrolase-1" evidence="1">
    <location>
        <begin position="349"/>
        <end position="666"/>
    </location>
</feature>
<evidence type="ECO:0000313" key="3">
    <source>
        <dbReference type="Proteomes" id="UP000245711"/>
    </source>
</evidence>
<dbReference type="EMBL" id="CP021355">
    <property type="protein sequence ID" value="AWK76363.1"/>
    <property type="molecule type" value="Genomic_DNA"/>
</dbReference>
<dbReference type="PANTHER" id="PTHR43798">
    <property type="entry name" value="MONOACYLGLYCEROL LIPASE"/>
    <property type="match status" value="1"/>
</dbReference>
<keyword evidence="2" id="KW-0614">Plasmid</keyword>
<dbReference type="AlphaFoldDB" id="A0A2S2C6C2"/>
<dbReference type="InterPro" id="IPR050266">
    <property type="entry name" value="AB_hydrolase_sf"/>
</dbReference>
<protein>
    <recommendedName>
        <fullName evidence="1">AB hydrolase-1 domain-containing protein</fullName>
    </recommendedName>
</protein>
<dbReference type="KEGG" id="roz:CBI38_33540"/>
<dbReference type="RefSeq" id="WP_109335821.1">
    <property type="nucleotide sequence ID" value="NZ_CP021355.1"/>
</dbReference>
<proteinExistence type="predicted"/>
<reference evidence="2 3" key="1">
    <citation type="submission" date="2017-05" db="EMBL/GenBank/DDBJ databases">
        <title>Isolation of Rhodococcus sp. S2-17 biodegrading of BP-3.</title>
        <authorList>
            <person name="Lee Y."/>
            <person name="Kim K.H."/>
            <person name="Chun B.H."/>
            <person name="Jung H.S."/>
            <person name="Jeon C.O."/>
        </authorList>
    </citation>
    <scope>NUCLEOTIDE SEQUENCE [LARGE SCALE GENOMIC DNA]</scope>
    <source>
        <strain evidence="2 3">S2-17</strain>
        <plasmid evidence="3">prb98</plasmid>
    </source>
</reference>
<dbReference type="GO" id="GO:0003824">
    <property type="term" value="F:catalytic activity"/>
    <property type="evidence" value="ECO:0007669"/>
    <property type="project" value="UniProtKB-ARBA"/>
</dbReference>
<dbReference type="SUPFAM" id="SSF53474">
    <property type="entry name" value="alpha/beta-Hydrolases"/>
    <property type="match status" value="1"/>
</dbReference>
<geneLocation type="plasmid" evidence="3">
    <name>prb98</name>
</geneLocation>
<dbReference type="InterPro" id="IPR000073">
    <property type="entry name" value="AB_hydrolase_1"/>
</dbReference>
<sequence>MAGIFWHDVDGIQELQIWLMDRHRWVRVETVVDENGQPVRVGPPGWHVVGVGDFGGSSGSDILWHDIDGNRGLQIWFMNGHRRVDVKPVVDKNNQPVRVGPPGWHVVGVGRFGGPGGSGSSDILWHDIDGTKELQIWHMDGHKWVGFATVVDANDDPVRVGPPGWHVVGVGDFGGSSTNGILWHDLDGTKELQIWHMDGHKWVGFATVVDANDDPVRVGPPGWHVMGVGHFGGPGGDDILWHDLDGTKELQIWHMDGHKWVGFATVVDANDDPVRVGPPGWHVKGVRGTMHHLPAPCVQTGIIHTDYRLNFKIPPGLMPDRQFDSVHASLRVHRVSPTYANSDCKPARAIVLVHGRTLGGSTSFDLQHTTPATGPLSLQEALAHAGIDTFAPDLLGYALSTRLSLDDPKNASRPECTPTGDPTIDQCDRSRNKFIFPLDQQKRLQPNPLGTSYANHSSATYFGTTALWARDIRQVINDALIKTGLPTVSLLGYSFGGPRVGRTLQQLGITAADRIDRLIFMASLFDTLPTGPVDYPTDEADLDDIETSTSFPLVLNTVGWDTPSADRIPPGADKALAKQAQLLDAVGAKWGGSVTTPAGFVRSPTFTVSGWNKDVAAAITIPTLVLHGTEDRSVLPANAPHLYDALTTEQKVLIELGCASHFLHYETAPTWEGPHKAVADAIIEWVRSATFKGKTTGRFTIDCDGNVNPP</sequence>
<dbReference type="OrthoDB" id="128799at2"/>
<dbReference type="Gene3D" id="3.40.50.1820">
    <property type="entry name" value="alpha/beta hydrolase"/>
    <property type="match status" value="1"/>
</dbReference>
<gene>
    <name evidence="2" type="ORF">CBI38_33540</name>
</gene>
<dbReference type="PANTHER" id="PTHR43798:SF33">
    <property type="entry name" value="HYDROLASE, PUTATIVE (AFU_ORTHOLOGUE AFUA_2G14860)-RELATED"/>
    <property type="match status" value="1"/>
</dbReference>
<evidence type="ECO:0000313" key="2">
    <source>
        <dbReference type="EMBL" id="AWK76363.1"/>
    </source>
</evidence>
<accession>A0A2S2C6C2</accession>
<dbReference type="GO" id="GO:0016020">
    <property type="term" value="C:membrane"/>
    <property type="evidence" value="ECO:0007669"/>
    <property type="project" value="TreeGrafter"/>
</dbReference>
<dbReference type="InterPro" id="IPR029058">
    <property type="entry name" value="AB_hydrolase_fold"/>
</dbReference>
<dbReference type="Pfam" id="PF00561">
    <property type="entry name" value="Abhydrolase_1"/>
    <property type="match status" value="1"/>
</dbReference>
<organism evidence="2 3">
    <name type="scientific">Rhodococcus oxybenzonivorans</name>
    <dbReference type="NCBI Taxonomy" id="1990687"/>
    <lineage>
        <taxon>Bacteria</taxon>
        <taxon>Bacillati</taxon>
        <taxon>Actinomycetota</taxon>
        <taxon>Actinomycetes</taxon>
        <taxon>Mycobacteriales</taxon>
        <taxon>Nocardiaceae</taxon>
        <taxon>Rhodococcus</taxon>
    </lineage>
</organism>
<keyword evidence="3" id="KW-1185">Reference proteome</keyword>
<evidence type="ECO:0000259" key="1">
    <source>
        <dbReference type="Pfam" id="PF00561"/>
    </source>
</evidence>
<name>A0A2S2C6C2_9NOCA</name>
<dbReference type="Proteomes" id="UP000245711">
    <property type="component" value="Plasmid pRB98"/>
</dbReference>